<evidence type="ECO:0000259" key="2">
    <source>
        <dbReference type="PROSITE" id="PS51841"/>
    </source>
</evidence>
<reference evidence="4" key="1">
    <citation type="submission" date="2010-05" db="EMBL/GenBank/DDBJ databases">
        <title>Complete sequence of Methylotenera sp. 301.</title>
        <authorList>
            <person name="Lucas S."/>
            <person name="Copeland A."/>
            <person name="Lapidus A."/>
            <person name="Cheng J.-F."/>
            <person name="Bruce D."/>
            <person name="Goodwin L."/>
            <person name="Pitluck S."/>
            <person name="Clum A."/>
            <person name="Land M."/>
            <person name="Hauser L."/>
            <person name="Kyrpides N."/>
            <person name="Ivanova N."/>
            <person name="Chistoservova L."/>
            <person name="Kalyuzhnaya M."/>
            <person name="Woyke T."/>
        </authorList>
    </citation>
    <scope>NUCLEOTIDE SEQUENCE [LARGE SCALE GENOMIC DNA]</scope>
    <source>
        <strain evidence="4">301</strain>
    </source>
</reference>
<gene>
    <name evidence="3" type="ordered locus">M301_1871</name>
</gene>
<dbReference type="Pfam" id="PF07589">
    <property type="entry name" value="PEP-CTERM"/>
    <property type="match status" value="1"/>
</dbReference>
<keyword evidence="4" id="KW-1185">Reference proteome</keyword>
<dbReference type="HOGENOM" id="CLU_1238991_0_0_4"/>
<dbReference type="eggNOG" id="COG3540">
    <property type="taxonomic scope" value="Bacteria"/>
</dbReference>
<evidence type="ECO:0000313" key="4">
    <source>
        <dbReference type="Proteomes" id="UP000000383"/>
    </source>
</evidence>
<sequence length="223" mass="22553" precursor="true">MQKPISLIGLAILSLITVQANAAVLITEVAPWGSGNAPYATDWFELTNTGSSAVNISGWKMDDNSNSFASATSLTGITSIGAGESVIFTENAANASFLSTWFGTNIPASLQIGSYTGSGVGLSASADAVNIYNASGVLQANVTFAASDAIAPYQTFDNAAGLNNAAISTLSVVGVNGAFVASNDVSEIGSPGKIAAAVPEADSYAMLLVGLGLMGFISRRRKG</sequence>
<dbReference type="PROSITE" id="PS51841">
    <property type="entry name" value="LTD"/>
    <property type="match status" value="1"/>
</dbReference>
<dbReference type="OrthoDB" id="8536439at2"/>
<dbReference type="AlphaFoldDB" id="D7DJK8"/>
<dbReference type="Gene3D" id="2.60.40.1260">
    <property type="entry name" value="Lamin Tail domain"/>
    <property type="match status" value="1"/>
</dbReference>
<proteinExistence type="predicted"/>
<feature type="domain" description="LTD" evidence="2">
    <location>
        <begin position="14"/>
        <end position="146"/>
    </location>
</feature>
<dbReference type="SUPFAM" id="SSF74853">
    <property type="entry name" value="Lamin A/C globular tail domain"/>
    <property type="match status" value="1"/>
</dbReference>
<accession>D7DJK8</accession>
<protein>
    <recommendedName>
        <fullName evidence="2">LTD domain-containing protein</fullName>
    </recommendedName>
</protein>
<feature type="signal peptide" evidence="1">
    <location>
        <begin position="1"/>
        <end position="22"/>
    </location>
</feature>
<dbReference type="EMBL" id="CP002056">
    <property type="protein sequence ID" value="ADI30243.1"/>
    <property type="molecule type" value="Genomic_DNA"/>
</dbReference>
<keyword evidence="1" id="KW-0732">Signal</keyword>
<name>D7DJK8_METV0</name>
<dbReference type="KEGG" id="meh:M301_1871"/>
<organism evidence="3 4">
    <name type="scientific">Methylotenera versatilis (strain 301)</name>
    <dbReference type="NCBI Taxonomy" id="666681"/>
    <lineage>
        <taxon>Bacteria</taxon>
        <taxon>Pseudomonadati</taxon>
        <taxon>Pseudomonadota</taxon>
        <taxon>Betaproteobacteria</taxon>
        <taxon>Nitrosomonadales</taxon>
        <taxon>Methylophilaceae</taxon>
        <taxon>Methylotenera</taxon>
    </lineage>
</organism>
<dbReference type="InterPro" id="IPR001322">
    <property type="entry name" value="Lamin_tail_dom"/>
</dbReference>
<reference evidence="3 4" key="2">
    <citation type="journal article" date="2011" name="J. Bacteriol.">
        <title>Genomes of three methylotrophs from a single niche uncover genetic and metabolic divergence of Methylophilaceae.</title>
        <authorList>
            <person name="Lapidus A."/>
            <person name="Clum A."/>
            <person name="Labutti K."/>
            <person name="Kaluzhnaya M.G."/>
            <person name="Lim S."/>
            <person name="Beck D.A."/>
            <person name="Glavina Del Rio T."/>
            <person name="Nolan M."/>
            <person name="Mavromatis K."/>
            <person name="Huntemann M."/>
            <person name="Lucas S."/>
            <person name="Lidstrom M.E."/>
            <person name="Ivanova N."/>
            <person name="Chistoserdova L."/>
        </authorList>
    </citation>
    <scope>NUCLEOTIDE SEQUENCE [LARGE SCALE GENOMIC DNA]</scope>
    <source>
        <strain evidence="3 4">301</strain>
    </source>
</reference>
<dbReference type="InterPro" id="IPR036415">
    <property type="entry name" value="Lamin_tail_dom_sf"/>
</dbReference>
<evidence type="ECO:0000313" key="3">
    <source>
        <dbReference type="EMBL" id="ADI30243.1"/>
    </source>
</evidence>
<dbReference type="STRING" id="666681.M301_1871"/>
<dbReference type="InterPro" id="IPR013424">
    <property type="entry name" value="Ice-binding_C"/>
</dbReference>
<feature type="chain" id="PRO_5003094480" description="LTD domain-containing protein" evidence="1">
    <location>
        <begin position="23"/>
        <end position="223"/>
    </location>
</feature>
<dbReference type="RefSeq" id="WP_013148555.1">
    <property type="nucleotide sequence ID" value="NC_014207.1"/>
</dbReference>
<dbReference type="Pfam" id="PF00932">
    <property type="entry name" value="LTD"/>
    <property type="match status" value="1"/>
</dbReference>
<dbReference type="Proteomes" id="UP000000383">
    <property type="component" value="Chromosome"/>
</dbReference>
<evidence type="ECO:0000256" key="1">
    <source>
        <dbReference type="SAM" id="SignalP"/>
    </source>
</evidence>